<organism evidence="2">
    <name type="scientific">Paraprevotella clara</name>
    <dbReference type="NCBI Taxonomy" id="454154"/>
    <lineage>
        <taxon>Bacteria</taxon>
        <taxon>Pseudomonadati</taxon>
        <taxon>Bacteroidota</taxon>
        <taxon>Bacteroidia</taxon>
        <taxon>Bacteroidales</taxon>
        <taxon>Prevotellaceae</taxon>
        <taxon>Paraprevotella</taxon>
    </lineage>
</organism>
<reference evidence="2" key="1">
    <citation type="submission" date="2019-11" db="EMBL/GenBank/DDBJ databases">
        <authorList>
            <person name="Feng L."/>
        </authorList>
    </citation>
    <scope>NUCLEOTIDE SEQUENCE</scope>
    <source>
        <strain evidence="2">PclaraLFYP37</strain>
    </source>
</reference>
<sequence>MLLTMNLKHYFIAITLCILYILNLMGCKNQQDANEKDLLTIHIEDDENKIIPRPAVISSIDTIALNTCGNFMGDIKTVCISDSMVYVLDRANAVWAFKFPSGDFVKRIRNVGHGNGEYVSAWAMTLGDSLLFLMDFDTKSILAYDAVLNYKSSFRYGFPAMDFIKVKDGFLFLNLLATEKLHRIVHTNNLGEVQQSYLPSKMSLDMIYNETSFVRDKNGEVYIFPPFSNEIYRWTSGGPKPAFRTDFGRNTAKDNVKSSYDITESERAFNTGFFIVDHHIINNFYHSGKTYYSFYNMKNGRQHQGYADTTEVIPFAPRWQSSNGLIGYILTNDYDKWKPQKDSCDAALFVFHLK</sequence>
<dbReference type="AlphaFoldDB" id="A0A6N3GRR5"/>
<keyword evidence="1" id="KW-0472">Membrane</keyword>
<evidence type="ECO:0000256" key="1">
    <source>
        <dbReference type="SAM" id="Phobius"/>
    </source>
</evidence>
<feature type="transmembrane region" description="Helical" evidence="1">
    <location>
        <begin position="7"/>
        <end position="26"/>
    </location>
</feature>
<accession>A0A6N3GRR5</accession>
<name>A0A6N3GRR5_9BACT</name>
<gene>
    <name evidence="2" type="ORF">PCLFYP37_00540</name>
</gene>
<evidence type="ECO:0008006" key="3">
    <source>
        <dbReference type="Google" id="ProtNLM"/>
    </source>
</evidence>
<dbReference type="Pfam" id="PF17170">
    <property type="entry name" value="DUF5128"/>
    <property type="match status" value="1"/>
</dbReference>
<proteinExistence type="predicted"/>
<protein>
    <recommendedName>
        <fullName evidence="3">6-bladed beta-propeller</fullName>
    </recommendedName>
</protein>
<dbReference type="EMBL" id="CACRUT010000031">
    <property type="protein sequence ID" value="VYU66499.1"/>
    <property type="molecule type" value="Genomic_DNA"/>
</dbReference>
<keyword evidence="1" id="KW-1133">Transmembrane helix</keyword>
<keyword evidence="1" id="KW-0812">Transmembrane</keyword>
<evidence type="ECO:0000313" key="2">
    <source>
        <dbReference type="EMBL" id="VYU66499.1"/>
    </source>
</evidence>